<keyword evidence="4" id="KW-1185">Reference proteome</keyword>
<proteinExistence type="predicted"/>
<dbReference type="SUPFAM" id="SSF46689">
    <property type="entry name" value="Homeodomain-like"/>
    <property type="match status" value="1"/>
</dbReference>
<organism evidence="3 4">
    <name type="scientific">Lactuca virosa</name>
    <dbReference type="NCBI Taxonomy" id="75947"/>
    <lineage>
        <taxon>Eukaryota</taxon>
        <taxon>Viridiplantae</taxon>
        <taxon>Streptophyta</taxon>
        <taxon>Embryophyta</taxon>
        <taxon>Tracheophyta</taxon>
        <taxon>Spermatophyta</taxon>
        <taxon>Magnoliopsida</taxon>
        <taxon>eudicotyledons</taxon>
        <taxon>Gunneridae</taxon>
        <taxon>Pentapetalae</taxon>
        <taxon>asterids</taxon>
        <taxon>campanulids</taxon>
        <taxon>Asterales</taxon>
        <taxon>Asteraceae</taxon>
        <taxon>Cichorioideae</taxon>
        <taxon>Cichorieae</taxon>
        <taxon>Lactucinae</taxon>
        <taxon>Lactuca</taxon>
    </lineage>
</organism>
<sequence>MVQKRHLAEKEYDVSPKHLKLEHSCELLPFLQFTKEDAPFLSDKDEACFFKPIIEVDYGFLSDKFTDHLPLTTTKYYDYTLPHRLSTSSSSSITTTSEEDLNSEQPQRLLIQKENKYSYLLQHPPLKKTPIGPQYQADIPECYELNPQHDDNEIKFIGSCVIQMPNSSSSHDNETIGRGRTDCFCKNTGSFKCIQQHIKEARETLKGTIGNKKFEDLGFGNMGESVANKWSEEDEQLFHEVVYSNPVSFGKNFWNHLSEVFPSRSNQEIVSYYFNVFMLRIRAEQNRFDPMNADSDDDEWQGSDESEETDKCDSGEHGNGIEDSVVDGFFEPSDHRVWDVGYFSCSRTKSDFLPTGSMIEEVFGVESWNFDDNKNSN</sequence>
<evidence type="ECO:0000259" key="2">
    <source>
        <dbReference type="PROSITE" id="PS50090"/>
    </source>
</evidence>
<dbReference type="SMART" id="SM00717">
    <property type="entry name" value="SANT"/>
    <property type="match status" value="1"/>
</dbReference>
<feature type="region of interest" description="Disordered" evidence="1">
    <location>
        <begin position="289"/>
        <end position="325"/>
    </location>
</feature>
<dbReference type="Gene3D" id="1.10.10.60">
    <property type="entry name" value="Homeodomain-like"/>
    <property type="match status" value="1"/>
</dbReference>
<feature type="compositionally biased region" description="Basic and acidic residues" evidence="1">
    <location>
        <begin position="309"/>
        <end position="320"/>
    </location>
</feature>
<dbReference type="AlphaFoldDB" id="A0AAU9M655"/>
<dbReference type="PROSITE" id="PS50090">
    <property type="entry name" value="MYB_LIKE"/>
    <property type="match status" value="1"/>
</dbReference>
<feature type="compositionally biased region" description="Acidic residues" evidence="1">
    <location>
        <begin position="294"/>
        <end position="308"/>
    </location>
</feature>
<accession>A0AAU9M655</accession>
<feature type="domain" description="Myb-like" evidence="2">
    <location>
        <begin position="228"/>
        <end position="277"/>
    </location>
</feature>
<comment type="caution">
    <text evidence="3">The sequence shown here is derived from an EMBL/GenBank/DDBJ whole genome shotgun (WGS) entry which is preliminary data.</text>
</comment>
<protein>
    <recommendedName>
        <fullName evidence="2">Myb-like domain-containing protein</fullName>
    </recommendedName>
</protein>
<dbReference type="Proteomes" id="UP001157418">
    <property type="component" value="Unassembled WGS sequence"/>
</dbReference>
<dbReference type="InterPro" id="IPR001005">
    <property type="entry name" value="SANT/Myb"/>
</dbReference>
<feature type="compositionally biased region" description="Low complexity" evidence="1">
    <location>
        <begin position="86"/>
        <end position="96"/>
    </location>
</feature>
<dbReference type="EMBL" id="CAKMRJ010000072">
    <property type="protein sequence ID" value="CAH1417480.1"/>
    <property type="molecule type" value="Genomic_DNA"/>
</dbReference>
<name>A0AAU9M655_9ASTR</name>
<dbReference type="PANTHER" id="PTHR46872:SF10">
    <property type="entry name" value="MYB-LIKE DOMAIN-CONTAINING PROTEIN"/>
    <property type="match status" value="1"/>
</dbReference>
<gene>
    <name evidence="3" type="ORF">LVIROSA_LOCUS5158</name>
</gene>
<dbReference type="CDD" id="cd00167">
    <property type="entry name" value="SANT"/>
    <property type="match status" value="1"/>
</dbReference>
<dbReference type="PANTHER" id="PTHR46872">
    <property type="entry name" value="DNA BINDING PROTEIN"/>
    <property type="match status" value="1"/>
</dbReference>
<reference evidence="3 4" key="1">
    <citation type="submission" date="2022-01" db="EMBL/GenBank/DDBJ databases">
        <authorList>
            <person name="Xiong W."/>
            <person name="Schranz E."/>
        </authorList>
    </citation>
    <scope>NUCLEOTIDE SEQUENCE [LARGE SCALE GENOMIC DNA]</scope>
</reference>
<feature type="region of interest" description="Disordered" evidence="1">
    <location>
        <begin position="86"/>
        <end position="107"/>
    </location>
</feature>
<evidence type="ECO:0000313" key="4">
    <source>
        <dbReference type="Proteomes" id="UP001157418"/>
    </source>
</evidence>
<dbReference type="InterPro" id="IPR009057">
    <property type="entry name" value="Homeodomain-like_sf"/>
</dbReference>
<evidence type="ECO:0000256" key="1">
    <source>
        <dbReference type="SAM" id="MobiDB-lite"/>
    </source>
</evidence>
<evidence type="ECO:0000313" key="3">
    <source>
        <dbReference type="EMBL" id="CAH1417480.1"/>
    </source>
</evidence>